<proteinExistence type="predicted"/>
<feature type="compositionally biased region" description="Basic residues" evidence="1">
    <location>
        <begin position="72"/>
        <end position="81"/>
    </location>
</feature>
<sequence>MYLQKVVPEHHVEQCYSVDTYKNVYAYAIYGVNGEQLWGHLDFILPLPPNFGRGVGRPSRAKRRENDEPVAKHKKKVRRQRSAIETNIPNIDLNNEHPPNSGDVMPKPSLRPVPQPASIMTRPYQSEDVMPIAKCQWPKTHPPHSVATPNTCADNFVIEAKIDPSFKI</sequence>
<reference evidence="2 3" key="1">
    <citation type="journal article" date="2021" name="Comput. Struct. Biotechnol. J.">
        <title>De novo genome assembly of the potent medicinal plant Rehmannia glutinosa using nanopore technology.</title>
        <authorList>
            <person name="Ma L."/>
            <person name="Dong C."/>
            <person name="Song C."/>
            <person name="Wang X."/>
            <person name="Zheng X."/>
            <person name="Niu Y."/>
            <person name="Chen S."/>
            <person name="Feng W."/>
        </authorList>
    </citation>
    <scope>NUCLEOTIDE SEQUENCE [LARGE SCALE GENOMIC DNA]</scope>
    <source>
        <strain evidence="2">DH-2019</strain>
    </source>
</reference>
<protein>
    <submittedName>
        <fullName evidence="2">Uncharacterized protein</fullName>
    </submittedName>
</protein>
<evidence type="ECO:0000313" key="2">
    <source>
        <dbReference type="EMBL" id="KAK6161912.1"/>
    </source>
</evidence>
<organism evidence="2 3">
    <name type="scientific">Rehmannia glutinosa</name>
    <name type="common">Chinese foxglove</name>
    <dbReference type="NCBI Taxonomy" id="99300"/>
    <lineage>
        <taxon>Eukaryota</taxon>
        <taxon>Viridiplantae</taxon>
        <taxon>Streptophyta</taxon>
        <taxon>Embryophyta</taxon>
        <taxon>Tracheophyta</taxon>
        <taxon>Spermatophyta</taxon>
        <taxon>Magnoliopsida</taxon>
        <taxon>eudicotyledons</taxon>
        <taxon>Gunneridae</taxon>
        <taxon>Pentapetalae</taxon>
        <taxon>asterids</taxon>
        <taxon>lamiids</taxon>
        <taxon>Lamiales</taxon>
        <taxon>Orobanchaceae</taxon>
        <taxon>Rehmannieae</taxon>
        <taxon>Rehmannia</taxon>
    </lineage>
</organism>
<name>A0ABR0XRW2_REHGL</name>
<keyword evidence="3" id="KW-1185">Reference proteome</keyword>
<dbReference type="Proteomes" id="UP001318860">
    <property type="component" value="Unassembled WGS sequence"/>
</dbReference>
<accession>A0ABR0XRW2</accession>
<gene>
    <name evidence="2" type="ORF">DH2020_001753</name>
</gene>
<feature type="region of interest" description="Disordered" evidence="1">
    <location>
        <begin position="54"/>
        <end position="111"/>
    </location>
</feature>
<feature type="compositionally biased region" description="Polar residues" evidence="1">
    <location>
        <begin position="83"/>
        <end position="93"/>
    </location>
</feature>
<evidence type="ECO:0000256" key="1">
    <source>
        <dbReference type="SAM" id="MobiDB-lite"/>
    </source>
</evidence>
<comment type="caution">
    <text evidence="2">The sequence shown here is derived from an EMBL/GenBank/DDBJ whole genome shotgun (WGS) entry which is preliminary data.</text>
</comment>
<evidence type="ECO:0000313" key="3">
    <source>
        <dbReference type="Proteomes" id="UP001318860"/>
    </source>
</evidence>
<dbReference type="EMBL" id="JABTTQ020000002">
    <property type="protein sequence ID" value="KAK6161912.1"/>
    <property type="molecule type" value="Genomic_DNA"/>
</dbReference>